<protein>
    <submittedName>
        <fullName evidence="1">Uncharacterized protein</fullName>
    </submittedName>
</protein>
<evidence type="ECO:0000313" key="2">
    <source>
        <dbReference type="Proteomes" id="UP000216363"/>
    </source>
</evidence>
<dbReference type="AlphaFoldDB" id="A0A256GFV9"/>
<name>A0A256GFV9_9HYPH</name>
<reference evidence="1 2" key="1">
    <citation type="submission" date="2017-07" db="EMBL/GenBank/DDBJ databases">
        <title>Draft genome of Ochrobactrum lupini type strain LUP21.</title>
        <authorList>
            <person name="Krzyzanowska D.M."/>
            <person name="Jafra S."/>
        </authorList>
    </citation>
    <scope>NUCLEOTIDE SEQUENCE [LARGE SCALE GENOMIC DNA]</scope>
    <source>
        <strain evidence="1 2">LUP21</strain>
    </source>
</reference>
<dbReference type="EMBL" id="NNRN01000056">
    <property type="protein sequence ID" value="OYR26024.1"/>
    <property type="molecule type" value="Genomic_DNA"/>
</dbReference>
<accession>A0A256GFV9</accession>
<evidence type="ECO:0000313" key="1">
    <source>
        <dbReference type="EMBL" id="OYR26024.1"/>
    </source>
</evidence>
<organism evidence="1 2">
    <name type="scientific">Brucella lupini</name>
    <dbReference type="NCBI Taxonomy" id="255457"/>
    <lineage>
        <taxon>Bacteria</taxon>
        <taxon>Pseudomonadati</taxon>
        <taxon>Pseudomonadota</taxon>
        <taxon>Alphaproteobacteria</taxon>
        <taxon>Hyphomicrobiales</taxon>
        <taxon>Brucellaceae</taxon>
        <taxon>Brucella/Ochrobactrum group</taxon>
        <taxon>Brucella</taxon>
    </lineage>
</organism>
<gene>
    <name evidence="1" type="ORF">CES86_4078</name>
</gene>
<sequence length="49" mass="5605">MEILKSAIHRLCGYHCEADSVTADQDNLQNRNNSSIRQFMAIRDQKAVI</sequence>
<dbReference type="Proteomes" id="UP000216363">
    <property type="component" value="Unassembled WGS sequence"/>
</dbReference>
<proteinExistence type="predicted"/>
<comment type="caution">
    <text evidence="1">The sequence shown here is derived from an EMBL/GenBank/DDBJ whole genome shotgun (WGS) entry which is preliminary data.</text>
</comment>